<reference evidence="9 10" key="1">
    <citation type="submission" date="2014-02" db="EMBL/GenBank/DDBJ databases">
        <title>Draft genome sequence of Lysinibacillus odysseyi NBRC 100172.</title>
        <authorList>
            <person name="Zhang F."/>
            <person name="Wang G."/>
            <person name="Zhang L."/>
        </authorList>
    </citation>
    <scope>NUCLEOTIDE SEQUENCE [LARGE SCALE GENOMIC DNA]</scope>
    <source>
        <strain evidence="9 10">NBRC 100172</strain>
    </source>
</reference>
<evidence type="ECO:0000256" key="1">
    <source>
        <dbReference type="ARBA" id="ARBA00004117"/>
    </source>
</evidence>
<dbReference type="OrthoDB" id="9794148at2"/>
<dbReference type="EMBL" id="JPVP01000051">
    <property type="protein sequence ID" value="KGR86409.1"/>
    <property type="molecule type" value="Genomic_DNA"/>
</dbReference>
<evidence type="ECO:0000256" key="6">
    <source>
        <dbReference type="RuleBase" id="RU362062"/>
    </source>
</evidence>
<dbReference type="Proteomes" id="UP000030437">
    <property type="component" value="Unassembled WGS sequence"/>
</dbReference>
<evidence type="ECO:0000259" key="8">
    <source>
        <dbReference type="Pfam" id="PF06429"/>
    </source>
</evidence>
<dbReference type="Pfam" id="PF06429">
    <property type="entry name" value="Flg_bbr_C"/>
    <property type="match status" value="1"/>
</dbReference>
<evidence type="ECO:0000313" key="10">
    <source>
        <dbReference type="Proteomes" id="UP000030437"/>
    </source>
</evidence>
<dbReference type="InterPro" id="IPR001444">
    <property type="entry name" value="Flag_bb_rod_N"/>
</dbReference>
<evidence type="ECO:0000256" key="3">
    <source>
        <dbReference type="ARBA" id="ARBA00017941"/>
    </source>
</evidence>
<comment type="caution">
    <text evidence="9">The sequence shown here is derived from an EMBL/GenBank/DDBJ whole genome shotgun (WGS) entry which is preliminary data.</text>
</comment>
<sequence>MAIFHSMNTTASALTTQRLRMDVISSNIANVDTTRARQVNGQWEPYRKKSVVLTEQQEGRFGSFLHAAMGKSSNTAVGNGVKVKEIKENTETPFKLVYDPTHPDANEEGYVQTSNVDLLTEMVDLISASRSYEANITMFNANKAMLTKALEIGKG</sequence>
<protein>
    <recommendedName>
        <fullName evidence="3 6">Flagellar basal-body rod protein FlgC</fullName>
    </recommendedName>
</protein>
<keyword evidence="9" id="KW-0969">Cilium</keyword>
<dbReference type="Pfam" id="PF00460">
    <property type="entry name" value="Flg_bb_rod"/>
    <property type="match status" value="1"/>
</dbReference>
<gene>
    <name evidence="9" type="ORF">CD32_05850</name>
</gene>
<evidence type="ECO:0000259" key="7">
    <source>
        <dbReference type="Pfam" id="PF00460"/>
    </source>
</evidence>
<dbReference type="InterPro" id="IPR019776">
    <property type="entry name" value="Flagellar_basal_body_rod_CS"/>
</dbReference>
<dbReference type="GO" id="GO:0071978">
    <property type="term" value="P:bacterial-type flagellum-dependent swarming motility"/>
    <property type="evidence" value="ECO:0007669"/>
    <property type="project" value="TreeGrafter"/>
</dbReference>
<comment type="similarity">
    <text evidence="2">Belongs to the flagella basal body rod proteins family.</text>
</comment>
<organism evidence="9 10">
    <name type="scientific">Lysinibacillus odysseyi 34hs-1 = NBRC 100172</name>
    <dbReference type="NCBI Taxonomy" id="1220589"/>
    <lineage>
        <taxon>Bacteria</taxon>
        <taxon>Bacillati</taxon>
        <taxon>Bacillota</taxon>
        <taxon>Bacilli</taxon>
        <taxon>Bacillales</taxon>
        <taxon>Bacillaceae</taxon>
        <taxon>Lysinibacillus</taxon>
    </lineage>
</organism>
<dbReference type="NCBIfam" id="TIGR01395">
    <property type="entry name" value="FlgC"/>
    <property type="match status" value="1"/>
</dbReference>
<dbReference type="PANTHER" id="PTHR30435:SF2">
    <property type="entry name" value="FLAGELLAR BASAL-BODY ROD PROTEIN FLGC"/>
    <property type="match status" value="1"/>
</dbReference>
<dbReference type="InterPro" id="IPR010930">
    <property type="entry name" value="Flg_bb/hook_C_dom"/>
</dbReference>
<accession>A0A0A3INQ0</accession>
<dbReference type="PANTHER" id="PTHR30435">
    <property type="entry name" value="FLAGELLAR PROTEIN"/>
    <property type="match status" value="1"/>
</dbReference>
<comment type="subcellular location">
    <subcellularLocation>
        <location evidence="1 6">Bacterial flagellum basal body</location>
    </subcellularLocation>
</comment>
<keyword evidence="9" id="KW-0282">Flagellum</keyword>
<dbReference type="eggNOG" id="COG1558">
    <property type="taxonomic scope" value="Bacteria"/>
</dbReference>
<name>A0A0A3INQ0_9BACI</name>
<dbReference type="RefSeq" id="WP_036152250.1">
    <property type="nucleotide sequence ID" value="NZ_AVCX01000014.1"/>
</dbReference>
<evidence type="ECO:0000256" key="4">
    <source>
        <dbReference type="ARBA" id="ARBA00023143"/>
    </source>
</evidence>
<keyword evidence="10" id="KW-1185">Reference proteome</keyword>
<dbReference type="PROSITE" id="PS00588">
    <property type="entry name" value="FLAGELLA_BB_ROD"/>
    <property type="match status" value="1"/>
</dbReference>
<dbReference type="InterPro" id="IPR006299">
    <property type="entry name" value="FlgC"/>
</dbReference>
<keyword evidence="4 6" id="KW-0975">Bacterial flagellum</keyword>
<dbReference type="AlphaFoldDB" id="A0A0A3INQ0"/>
<evidence type="ECO:0000256" key="5">
    <source>
        <dbReference type="ARBA" id="ARBA00025933"/>
    </source>
</evidence>
<keyword evidence="9" id="KW-0966">Cell projection</keyword>
<evidence type="ECO:0000256" key="2">
    <source>
        <dbReference type="ARBA" id="ARBA00009677"/>
    </source>
</evidence>
<dbReference type="STRING" id="1220589.CD32_05850"/>
<proteinExistence type="inferred from homology"/>
<feature type="domain" description="Flagellar basal body rod protein N-terminal" evidence="7">
    <location>
        <begin position="7"/>
        <end position="36"/>
    </location>
</feature>
<comment type="subunit">
    <text evidence="5 6">The basal body constitutes a major portion of the flagellar organelle and consists of four rings (L,P,S, and M) mounted on a central rod. The rod consists of about 26 subunits of FlgG in the distal portion, and FlgB, FlgC and FlgF are thought to build up the proximal portion of the rod with about 6 subunits each.</text>
</comment>
<feature type="domain" description="Flagellar basal-body/hook protein C-terminal" evidence="8">
    <location>
        <begin position="108"/>
        <end position="151"/>
    </location>
</feature>
<evidence type="ECO:0000313" key="9">
    <source>
        <dbReference type="EMBL" id="KGR86409.1"/>
    </source>
</evidence>
<dbReference type="GO" id="GO:0030694">
    <property type="term" value="C:bacterial-type flagellum basal body, rod"/>
    <property type="evidence" value="ECO:0007669"/>
    <property type="project" value="UniProtKB-UniRule"/>
</dbReference>